<protein>
    <submittedName>
        <fullName evidence="1">Uncharacterized protein</fullName>
    </submittedName>
</protein>
<evidence type="ECO:0000313" key="2">
    <source>
        <dbReference type="Proteomes" id="UP001060085"/>
    </source>
</evidence>
<proteinExistence type="predicted"/>
<name>A0ACB9ZQK0_CATRO</name>
<dbReference type="EMBL" id="CM044708">
    <property type="protein sequence ID" value="KAI5650001.1"/>
    <property type="molecule type" value="Genomic_DNA"/>
</dbReference>
<gene>
    <name evidence="1" type="ORF">M9H77_36006</name>
</gene>
<accession>A0ACB9ZQK0</accession>
<evidence type="ECO:0000313" key="1">
    <source>
        <dbReference type="EMBL" id="KAI5650001.1"/>
    </source>
</evidence>
<keyword evidence="2" id="KW-1185">Reference proteome</keyword>
<comment type="caution">
    <text evidence="1">The sequence shown here is derived from an EMBL/GenBank/DDBJ whole genome shotgun (WGS) entry which is preliminary data.</text>
</comment>
<organism evidence="1 2">
    <name type="scientific">Catharanthus roseus</name>
    <name type="common">Madagascar periwinkle</name>
    <name type="synonym">Vinca rosea</name>
    <dbReference type="NCBI Taxonomy" id="4058"/>
    <lineage>
        <taxon>Eukaryota</taxon>
        <taxon>Viridiplantae</taxon>
        <taxon>Streptophyta</taxon>
        <taxon>Embryophyta</taxon>
        <taxon>Tracheophyta</taxon>
        <taxon>Spermatophyta</taxon>
        <taxon>Magnoliopsida</taxon>
        <taxon>eudicotyledons</taxon>
        <taxon>Gunneridae</taxon>
        <taxon>Pentapetalae</taxon>
        <taxon>asterids</taxon>
        <taxon>lamiids</taxon>
        <taxon>Gentianales</taxon>
        <taxon>Apocynaceae</taxon>
        <taxon>Rauvolfioideae</taxon>
        <taxon>Vinceae</taxon>
        <taxon>Catharanthinae</taxon>
        <taxon>Catharanthus</taxon>
    </lineage>
</organism>
<reference evidence="2" key="1">
    <citation type="journal article" date="2023" name="Nat. Plants">
        <title>Single-cell RNA sequencing provides a high-resolution roadmap for understanding the multicellular compartmentation of specialized metabolism.</title>
        <authorList>
            <person name="Sun S."/>
            <person name="Shen X."/>
            <person name="Li Y."/>
            <person name="Li Y."/>
            <person name="Wang S."/>
            <person name="Li R."/>
            <person name="Zhang H."/>
            <person name="Shen G."/>
            <person name="Guo B."/>
            <person name="Wei J."/>
            <person name="Xu J."/>
            <person name="St-Pierre B."/>
            <person name="Chen S."/>
            <person name="Sun C."/>
        </authorList>
    </citation>
    <scope>NUCLEOTIDE SEQUENCE [LARGE SCALE GENOMIC DNA]</scope>
</reference>
<dbReference type="Proteomes" id="UP001060085">
    <property type="component" value="Linkage Group LG08"/>
</dbReference>
<sequence>MRDGGSGSGEAYMWQANLMERLSKRNAEEEAAAKGACMPNDLQLMGSISSGLSCGQLYGASSEAAHLKLGVAVLVPALPSTTT</sequence>